<dbReference type="EMBL" id="JALNTZ010000006">
    <property type="protein sequence ID" value="KAJ3648303.1"/>
    <property type="molecule type" value="Genomic_DNA"/>
</dbReference>
<feature type="coiled-coil region" evidence="5">
    <location>
        <begin position="390"/>
        <end position="428"/>
    </location>
</feature>
<feature type="domain" description="GB1/RHD3-type G" evidence="6">
    <location>
        <begin position="35"/>
        <end position="281"/>
    </location>
</feature>
<sequence length="476" mass="53953">MEPQALQIIETQPDDTILLNEEALRNILTQDEIRDRYVAVISITGAFRGGKSFLLNFLLRYLKIKYLEKRNVTDWLTPEDGPLKGFSWAAGSKRHTSGIMMWPQVFLTTLPTEEKVAIFLLDTQGSFDNQTTMDDCAKIFALSTLISSVQIYNVMRTIRQYDLTHIQCFGGFGNLLTKGESAPFQNFTFLVRDWACPYEHPYGDIGGAAMLEQIFSSKNPEIQEQVINIKSLFNETNCFLMPYPGRTVDASNTFNGSLDDIDESFLDSVSDFVTLLLSPENLVLKTVNGVKLKAEDFMCYITEYCNILKDGDLPKMETIFKATIEAHHKAALMQALKIYKKNMDVDVKYSPRSSNETELFKKHTTNKIKTIDYYTKIKKMGDPHIFDKYLIRLKNEVETEHKRYRVLNDERKRKLEETKKRMEEAQRMAGARASSSGLSQLNTAEKVGIAASVIGGVAVLAFGASKLFSSSRGNND</sequence>
<dbReference type="InterPro" id="IPR015894">
    <property type="entry name" value="Guanylate-bd_N"/>
</dbReference>
<dbReference type="GO" id="GO:0003924">
    <property type="term" value="F:GTPase activity"/>
    <property type="evidence" value="ECO:0007669"/>
    <property type="project" value="InterPro"/>
</dbReference>
<evidence type="ECO:0000256" key="2">
    <source>
        <dbReference type="ARBA" id="ARBA00022801"/>
    </source>
</evidence>
<evidence type="ECO:0000313" key="8">
    <source>
        <dbReference type="Proteomes" id="UP001168821"/>
    </source>
</evidence>
<comment type="similarity">
    <text evidence="4">Belongs to the TRAFAC class dynamin-like GTPase superfamily. GB1/RHD3 GTPase family.</text>
</comment>
<keyword evidence="5" id="KW-0175">Coiled coil</keyword>
<dbReference type="PROSITE" id="PS51715">
    <property type="entry name" value="G_GB1_RHD3"/>
    <property type="match status" value="1"/>
</dbReference>
<evidence type="ECO:0000313" key="7">
    <source>
        <dbReference type="EMBL" id="KAJ3648303.1"/>
    </source>
</evidence>
<dbReference type="SUPFAM" id="SSF52540">
    <property type="entry name" value="P-loop containing nucleoside triphosphate hydrolases"/>
    <property type="match status" value="1"/>
</dbReference>
<evidence type="ECO:0000256" key="3">
    <source>
        <dbReference type="ARBA" id="ARBA00023134"/>
    </source>
</evidence>
<evidence type="ECO:0000256" key="4">
    <source>
        <dbReference type="PROSITE-ProRule" id="PRU01052"/>
    </source>
</evidence>
<evidence type="ECO:0000256" key="5">
    <source>
        <dbReference type="SAM" id="Coils"/>
    </source>
</evidence>
<keyword evidence="3" id="KW-0342">GTP-binding</keyword>
<dbReference type="InterPro" id="IPR036543">
    <property type="entry name" value="Guanylate-bd_C_sf"/>
</dbReference>
<dbReference type="SUPFAM" id="SSF48340">
    <property type="entry name" value="Interferon-induced guanylate-binding protein 1 (GBP1), C-terminal domain"/>
    <property type="match status" value="1"/>
</dbReference>
<dbReference type="Proteomes" id="UP001168821">
    <property type="component" value="Unassembled WGS sequence"/>
</dbReference>
<dbReference type="Pfam" id="PF02263">
    <property type="entry name" value="GBP"/>
    <property type="match status" value="1"/>
</dbReference>
<keyword evidence="2" id="KW-0378">Hydrolase</keyword>
<accession>A0AA38I2P3</accession>
<evidence type="ECO:0000256" key="1">
    <source>
        <dbReference type="ARBA" id="ARBA00022741"/>
    </source>
</evidence>
<keyword evidence="8" id="KW-1185">Reference proteome</keyword>
<name>A0AA38I2P3_9CUCU</name>
<gene>
    <name evidence="7" type="ORF">Zmor_020116</name>
</gene>
<dbReference type="GO" id="GO:0005525">
    <property type="term" value="F:GTP binding"/>
    <property type="evidence" value="ECO:0007669"/>
    <property type="project" value="UniProtKB-KW"/>
</dbReference>
<dbReference type="PANTHER" id="PTHR10751">
    <property type="entry name" value="GUANYLATE BINDING PROTEIN"/>
    <property type="match status" value="1"/>
</dbReference>
<proteinExistence type="inferred from homology"/>
<evidence type="ECO:0000259" key="6">
    <source>
        <dbReference type="PROSITE" id="PS51715"/>
    </source>
</evidence>
<dbReference type="CDD" id="cd01851">
    <property type="entry name" value="GBP"/>
    <property type="match status" value="1"/>
</dbReference>
<keyword evidence="1" id="KW-0547">Nucleotide-binding</keyword>
<dbReference type="AlphaFoldDB" id="A0AA38I2P3"/>
<dbReference type="InterPro" id="IPR030386">
    <property type="entry name" value="G_GB1_RHD3_dom"/>
</dbReference>
<protein>
    <recommendedName>
        <fullName evidence="6">GB1/RHD3-type G domain-containing protein</fullName>
    </recommendedName>
</protein>
<organism evidence="7 8">
    <name type="scientific">Zophobas morio</name>
    <dbReference type="NCBI Taxonomy" id="2755281"/>
    <lineage>
        <taxon>Eukaryota</taxon>
        <taxon>Metazoa</taxon>
        <taxon>Ecdysozoa</taxon>
        <taxon>Arthropoda</taxon>
        <taxon>Hexapoda</taxon>
        <taxon>Insecta</taxon>
        <taxon>Pterygota</taxon>
        <taxon>Neoptera</taxon>
        <taxon>Endopterygota</taxon>
        <taxon>Coleoptera</taxon>
        <taxon>Polyphaga</taxon>
        <taxon>Cucujiformia</taxon>
        <taxon>Tenebrionidae</taxon>
        <taxon>Zophobas</taxon>
    </lineage>
</organism>
<dbReference type="Gene3D" id="1.20.58.420">
    <property type="entry name" value="AHSP"/>
    <property type="match status" value="1"/>
</dbReference>
<reference evidence="7" key="1">
    <citation type="journal article" date="2023" name="G3 (Bethesda)">
        <title>Whole genome assemblies of Zophobas morio and Tenebrio molitor.</title>
        <authorList>
            <person name="Kaur S."/>
            <person name="Stinson S.A."/>
            <person name="diCenzo G.C."/>
        </authorList>
    </citation>
    <scope>NUCLEOTIDE SEQUENCE</scope>
    <source>
        <strain evidence="7">QUZm001</strain>
    </source>
</reference>
<dbReference type="Gene3D" id="3.40.50.300">
    <property type="entry name" value="P-loop containing nucleotide triphosphate hydrolases"/>
    <property type="match status" value="1"/>
</dbReference>
<comment type="caution">
    <text evidence="7">The sequence shown here is derived from an EMBL/GenBank/DDBJ whole genome shotgun (WGS) entry which is preliminary data.</text>
</comment>
<dbReference type="InterPro" id="IPR027417">
    <property type="entry name" value="P-loop_NTPase"/>
</dbReference>